<gene>
    <name evidence="3" type="primary">LOC103702497</name>
</gene>
<dbReference type="GO" id="GO:0009574">
    <property type="term" value="C:preprophase band"/>
    <property type="evidence" value="ECO:0007669"/>
    <property type="project" value="TreeGrafter"/>
</dbReference>
<dbReference type="Proteomes" id="UP000228380">
    <property type="component" value="Unplaced"/>
</dbReference>
<feature type="region of interest" description="Disordered" evidence="1">
    <location>
        <begin position="136"/>
        <end position="220"/>
    </location>
</feature>
<organism evidence="2 3">
    <name type="scientific">Phoenix dactylifera</name>
    <name type="common">Date palm</name>
    <dbReference type="NCBI Taxonomy" id="42345"/>
    <lineage>
        <taxon>Eukaryota</taxon>
        <taxon>Viridiplantae</taxon>
        <taxon>Streptophyta</taxon>
        <taxon>Embryophyta</taxon>
        <taxon>Tracheophyta</taxon>
        <taxon>Spermatophyta</taxon>
        <taxon>Magnoliopsida</taxon>
        <taxon>Liliopsida</taxon>
        <taxon>Arecaceae</taxon>
        <taxon>Coryphoideae</taxon>
        <taxon>Phoeniceae</taxon>
        <taxon>Phoenix</taxon>
    </lineage>
</organism>
<sequence>MVAKTPTKEKRMAAAVNPILVRETVKKVDRCMARLQELQYTVTGGAKVVSGVNLSPRSTRGYLRTSLRCKQETLRMKNTPARKSPAGKFQGSINGEWRRMSLPAMLVGETVVEILQASHFAKEVVAAAVKLPKTKTADPRTPDAMHRNKKLHCENSGLRARRTKEKQGVLKTIRSESGSPKLTRARSRIRFKSISPLSRREDRRSNGGRPSVTANRVSPKNRPWAKKAVLFPNPLFLPSSSSSPSSSNKQSFYKTKSPIIARTRQQTPHKFIIKSPPTSLKSQLRTKKAVPAMMAPNSHAEKVAVPKARRCSFSPSKLAGRLVSPIRTRISLQKSSGGLMSGLKQRPNFSTPVRISSTRRI</sequence>
<evidence type="ECO:0000256" key="1">
    <source>
        <dbReference type="SAM" id="MobiDB-lite"/>
    </source>
</evidence>
<dbReference type="GO" id="GO:2000694">
    <property type="term" value="P:regulation of phragmoplast microtubule organization"/>
    <property type="evidence" value="ECO:0007669"/>
    <property type="project" value="InterPro"/>
</dbReference>
<dbReference type="PANTHER" id="PTHR35728">
    <property type="entry name" value="MICROTUBULE-BINDING PROTEIN TANGLED-RELATED"/>
    <property type="match status" value="1"/>
</dbReference>
<dbReference type="OrthoDB" id="1939732at2759"/>
<dbReference type="GO" id="GO:0008017">
    <property type="term" value="F:microtubule binding"/>
    <property type="evidence" value="ECO:0007669"/>
    <property type="project" value="InterPro"/>
</dbReference>
<feature type="region of interest" description="Disordered" evidence="1">
    <location>
        <begin position="337"/>
        <end position="361"/>
    </location>
</feature>
<dbReference type="GO" id="GO:0005875">
    <property type="term" value="C:microtubule associated complex"/>
    <property type="evidence" value="ECO:0007669"/>
    <property type="project" value="TreeGrafter"/>
</dbReference>
<accession>A0A8B7BQB2</accession>
<evidence type="ECO:0000313" key="3">
    <source>
        <dbReference type="RefSeq" id="XP_008783172.2"/>
    </source>
</evidence>
<dbReference type="GeneID" id="103702497"/>
<dbReference type="AlphaFoldDB" id="A0A8B7BQB2"/>
<dbReference type="PANTHER" id="PTHR35728:SF1">
    <property type="entry name" value="MICROTUBULE-BINDING PROTEIN TANGLED-RELATED"/>
    <property type="match status" value="1"/>
</dbReference>
<name>A0A8B7BQB2_PHODC</name>
<feature type="region of interest" description="Disordered" evidence="1">
    <location>
        <begin position="237"/>
        <end position="268"/>
    </location>
</feature>
<feature type="compositionally biased region" description="Low complexity" evidence="1">
    <location>
        <begin position="237"/>
        <end position="248"/>
    </location>
</feature>
<reference evidence="3" key="1">
    <citation type="submission" date="2025-08" db="UniProtKB">
        <authorList>
            <consortium name="RefSeq"/>
        </authorList>
    </citation>
    <scope>IDENTIFICATION</scope>
    <source>
        <tissue evidence="3">Young leaves</tissue>
    </source>
</reference>
<dbReference type="KEGG" id="pda:103702497"/>
<dbReference type="InterPro" id="IPR044709">
    <property type="entry name" value="TAN1"/>
</dbReference>
<proteinExistence type="predicted"/>
<dbReference type="RefSeq" id="XP_008783172.2">
    <property type="nucleotide sequence ID" value="XM_008784950.2"/>
</dbReference>
<feature type="compositionally biased region" description="Basic and acidic residues" evidence="1">
    <location>
        <begin position="136"/>
        <end position="146"/>
    </location>
</feature>
<protein>
    <submittedName>
        <fullName evidence="3">Microtubule-binding protein TANGLED1</fullName>
    </submittedName>
</protein>
<dbReference type="GO" id="GO:0000911">
    <property type="term" value="P:cytokinesis by cell plate formation"/>
    <property type="evidence" value="ECO:0007669"/>
    <property type="project" value="TreeGrafter"/>
</dbReference>
<keyword evidence="2" id="KW-1185">Reference proteome</keyword>
<feature type="compositionally biased region" description="Polar residues" evidence="1">
    <location>
        <begin position="347"/>
        <end position="361"/>
    </location>
</feature>
<evidence type="ECO:0000313" key="2">
    <source>
        <dbReference type="Proteomes" id="UP000228380"/>
    </source>
</evidence>